<comment type="caution">
    <text evidence="1">The sequence shown here is derived from an EMBL/GenBank/DDBJ whole genome shotgun (WGS) entry which is preliminary data.</text>
</comment>
<dbReference type="Proteomes" id="UP001597116">
    <property type="component" value="Unassembled WGS sequence"/>
</dbReference>
<dbReference type="RefSeq" id="WP_379883995.1">
    <property type="nucleotide sequence ID" value="NZ_JBHTLP010000003.1"/>
</dbReference>
<name>A0ABW3Q649_9BACT</name>
<evidence type="ECO:0000313" key="1">
    <source>
        <dbReference type="EMBL" id="MFD1140883.1"/>
    </source>
</evidence>
<protein>
    <submittedName>
        <fullName evidence="1">Uncharacterized protein</fullName>
    </submittedName>
</protein>
<sequence length="158" mass="18356">MTTLPSIDPLNHGLKRAQELMESPTFKRDSAQDASWHIPFAELIIAVDELLIQARQRGQQVEFIDAVGVHGKIQDITSLIVWMRSSLPPRRDDLPTQLQHHRLNRYFDQGTGYFANGCFFTTDYSDELAFFIDDQRIYLEHHIGRLIQEVEAYKPEEK</sequence>
<evidence type="ECO:0000313" key="2">
    <source>
        <dbReference type="Proteomes" id="UP001597116"/>
    </source>
</evidence>
<accession>A0ABW3Q649</accession>
<reference evidence="2" key="1">
    <citation type="journal article" date="2019" name="Int. J. Syst. Evol. Microbiol.">
        <title>The Global Catalogue of Microorganisms (GCM) 10K type strain sequencing project: providing services to taxonomists for standard genome sequencing and annotation.</title>
        <authorList>
            <consortium name="The Broad Institute Genomics Platform"/>
            <consortium name="The Broad Institute Genome Sequencing Center for Infectious Disease"/>
            <person name="Wu L."/>
            <person name="Ma J."/>
        </authorList>
    </citation>
    <scope>NUCLEOTIDE SEQUENCE [LARGE SCALE GENOMIC DNA]</scope>
    <source>
        <strain evidence="2">CCUG 55608</strain>
    </source>
</reference>
<proteinExistence type="predicted"/>
<organism evidence="1 2">
    <name type="scientific">Larkinella insperata</name>
    <dbReference type="NCBI Taxonomy" id="332158"/>
    <lineage>
        <taxon>Bacteria</taxon>
        <taxon>Pseudomonadati</taxon>
        <taxon>Bacteroidota</taxon>
        <taxon>Cytophagia</taxon>
        <taxon>Cytophagales</taxon>
        <taxon>Spirosomataceae</taxon>
        <taxon>Larkinella</taxon>
    </lineage>
</organism>
<gene>
    <name evidence="1" type="ORF">ACFQ4C_07180</name>
</gene>
<keyword evidence="2" id="KW-1185">Reference proteome</keyword>
<dbReference type="EMBL" id="JBHTLP010000003">
    <property type="protein sequence ID" value="MFD1140883.1"/>
    <property type="molecule type" value="Genomic_DNA"/>
</dbReference>